<dbReference type="InterPro" id="IPR045584">
    <property type="entry name" value="Pilin-like"/>
</dbReference>
<dbReference type="SUPFAM" id="SSF54523">
    <property type="entry name" value="Pili subunits"/>
    <property type="match status" value="1"/>
</dbReference>
<dbReference type="RefSeq" id="WP_106055775.1">
    <property type="nucleotide sequence ID" value="NZ_DBFCGB010000224.1"/>
</dbReference>
<keyword evidence="1" id="KW-1133">Transmembrane helix</keyword>
<gene>
    <name evidence="2" type="ORF">FYJ85_14780</name>
</gene>
<organism evidence="2 3">
    <name type="scientific">Victivallis lenta</name>
    <dbReference type="NCBI Taxonomy" id="2606640"/>
    <lineage>
        <taxon>Bacteria</taxon>
        <taxon>Pseudomonadati</taxon>
        <taxon>Lentisphaerota</taxon>
        <taxon>Lentisphaeria</taxon>
        <taxon>Victivallales</taxon>
        <taxon>Victivallaceae</taxon>
        <taxon>Victivallis</taxon>
    </lineage>
</organism>
<dbReference type="NCBIfam" id="TIGR02532">
    <property type="entry name" value="IV_pilin_GFxxxE"/>
    <property type="match status" value="1"/>
</dbReference>
<proteinExistence type="predicted"/>
<dbReference type="AlphaFoldDB" id="A0A844G5Y9"/>
<dbReference type="EMBL" id="VUNS01000017">
    <property type="protein sequence ID" value="MST98305.1"/>
    <property type="molecule type" value="Genomic_DNA"/>
</dbReference>
<dbReference type="Proteomes" id="UP000435649">
    <property type="component" value="Unassembled WGS sequence"/>
</dbReference>
<dbReference type="PANTHER" id="PTHR30093">
    <property type="entry name" value="GENERAL SECRETION PATHWAY PROTEIN G"/>
    <property type="match status" value="1"/>
</dbReference>
<evidence type="ECO:0000313" key="3">
    <source>
        <dbReference type="Proteomes" id="UP000435649"/>
    </source>
</evidence>
<comment type="caution">
    <text evidence="2">The sequence shown here is derived from an EMBL/GenBank/DDBJ whole genome shotgun (WGS) entry which is preliminary data.</text>
</comment>
<dbReference type="Gene3D" id="3.30.700.10">
    <property type="entry name" value="Glycoprotein, Type 4 Pilin"/>
    <property type="match status" value="1"/>
</dbReference>
<reference evidence="2 3" key="1">
    <citation type="submission" date="2019-08" db="EMBL/GenBank/DDBJ databases">
        <title>In-depth cultivation of the pig gut microbiome towards novel bacterial diversity and tailored functional studies.</title>
        <authorList>
            <person name="Wylensek D."/>
            <person name="Hitch T.C.A."/>
            <person name="Clavel T."/>
        </authorList>
    </citation>
    <scope>NUCLEOTIDE SEQUENCE [LARGE SCALE GENOMIC DNA]</scope>
    <source>
        <strain evidence="2 3">BBE-744-WT-12</strain>
    </source>
</reference>
<dbReference type="Pfam" id="PF07963">
    <property type="entry name" value="N_methyl"/>
    <property type="match status" value="1"/>
</dbReference>
<feature type="transmembrane region" description="Helical" evidence="1">
    <location>
        <begin position="6"/>
        <end position="29"/>
    </location>
</feature>
<sequence length="234" mass="26511">MRRNSFTLIELLVVIAIIAILASMLLPALNRARDRARATSCKSNIKQIMLGTVFYANDNSGYMIHRDGSGQERVIIQGRLRDGGYMRDAKAWICPANIKPFNLDWNGVPADWRKWEFSYAVNNYLTIPETTNFAHGGRKPPYKLDRLFFPSKQIVWTDGNSQSFWWVTSDISGDQPGEYNVSPSGKVTVISFRHPGMSSNIAFADGHVGEHRYLPGTPGWWELIQPFNPNKANF</sequence>
<dbReference type="PANTHER" id="PTHR30093:SF2">
    <property type="entry name" value="TYPE II SECRETION SYSTEM PROTEIN H"/>
    <property type="match status" value="1"/>
</dbReference>
<keyword evidence="1" id="KW-0812">Transmembrane</keyword>
<evidence type="ECO:0000313" key="2">
    <source>
        <dbReference type="EMBL" id="MST98305.1"/>
    </source>
</evidence>
<dbReference type="InterPro" id="IPR012902">
    <property type="entry name" value="N_methyl_site"/>
</dbReference>
<protein>
    <submittedName>
        <fullName evidence="2">Prepilin-type N-terminal cleavage/methylation domain-containing protein</fullName>
    </submittedName>
</protein>
<evidence type="ECO:0000256" key="1">
    <source>
        <dbReference type="SAM" id="Phobius"/>
    </source>
</evidence>
<accession>A0A844G5Y9</accession>
<keyword evidence="1" id="KW-0472">Membrane</keyword>
<keyword evidence="3" id="KW-1185">Reference proteome</keyword>
<name>A0A844G5Y9_9BACT</name>